<dbReference type="Gene3D" id="3.90.1150.10">
    <property type="entry name" value="Aspartate Aminotransferase, domain 1"/>
    <property type="match status" value="1"/>
</dbReference>
<evidence type="ECO:0000256" key="3">
    <source>
        <dbReference type="ARBA" id="ARBA00022576"/>
    </source>
</evidence>
<evidence type="ECO:0000256" key="1">
    <source>
        <dbReference type="ARBA" id="ARBA00001933"/>
    </source>
</evidence>
<gene>
    <name evidence="7" type="ORF">SAMN04488068_0195</name>
</gene>
<protein>
    <submittedName>
        <fullName evidence="7">Aspartate aminotransferase</fullName>
    </submittedName>
</protein>
<dbReference type="GO" id="GO:0008483">
    <property type="term" value="F:transaminase activity"/>
    <property type="evidence" value="ECO:0007669"/>
    <property type="project" value="UniProtKB-KW"/>
</dbReference>
<dbReference type="EMBL" id="FQWZ01000001">
    <property type="protein sequence ID" value="SHG43830.1"/>
    <property type="molecule type" value="Genomic_DNA"/>
</dbReference>
<evidence type="ECO:0000259" key="6">
    <source>
        <dbReference type="Pfam" id="PF00155"/>
    </source>
</evidence>
<name>A0A1M5JU69_9GAMM</name>
<dbReference type="GO" id="GO:0030170">
    <property type="term" value="F:pyridoxal phosphate binding"/>
    <property type="evidence" value="ECO:0007669"/>
    <property type="project" value="InterPro"/>
</dbReference>
<dbReference type="Pfam" id="PF00155">
    <property type="entry name" value="Aminotran_1_2"/>
    <property type="match status" value="1"/>
</dbReference>
<dbReference type="GO" id="GO:0006520">
    <property type="term" value="P:amino acid metabolic process"/>
    <property type="evidence" value="ECO:0007669"/>
    <property type="project" value="InterPro"/>
</dbReference>
<evidence type="ECO:0000256" key="4">
    <source>
        <dbReference type="ARBA" id="ARBA00022679"/>
    </source>
</evidence>
<dbReference type="InterPro" id="IPR004839">
    <property type="entry name" value="Aminotransferase_I/II_large"/>
</dbReference>
<keyword evidence="3 7" id="KW-0032">Aminotransferase</keyword>
<dbReference type="FunFam" id="3.40.640.10:FF:000033">
    <property type="entry name" value="Aspartate aminotransferase"/>
    <property type="match status" value="1"/>
</dbReference>
<proteinExistence type="inferred from homology"/>
<dbReference type="OrthoDB" id="9803354at2"/>
<evidence type="ECO:0000313" key="8">
    <source>
        <dbReference type="Proteomes" id="UP000199758"/>
    </source>
</evidence>
<dbReference type="SUPFAM" id="SSF53383">
    <property type="entry name" value="PLP-dependent transferases"/>
    <property type="match status" value="1"/>
</dbReference>
<accession>A0A1M5JU69</accession>
<dbReference type="InterPro" id="IPR015422">
    <property type="entry name" value="PyrdxlP-dep_Trfase_small"/>
</dbReference>
<feature type="domain" description="Aminotransferase class I/classII large" evidence="6">
    <location>
        <begin position="33"/>
        <end position="388"/>
    </location>
</feature>
<dbReference type="Proteomes" id="UP000199758">
    <property type="component" value="Unassembled WGS sequence"/>
</dbReference>
<dbReference type="RefSeq" id="WP_072892808.1">
    <property type="nucleotide sequence ID" value="NZ_FQWZ01000001.1"/>
</dbReference>
<keyword evidence="5" id="KW-0663">Pyridoxal phosphate</keyword>
<evidence type="ECO:0000313" key="7">
    <source>
        <dbReference type="EMBL" id="SHG43830.1"/>
    </source>
</evidence>
<sequence>MEFSLAQRVGRIKPSPTLAVTAKAAELKAKGLDVLSLGAGEPDFDTPEHIKDAARGAMDRGFTKYTPVGGTPSLKAAIIAKMKRDNALDYKPNQVLVSTGGKQACYNLCQAFLNATDEVIVPAPYWVSYPDMVLLADATPVVIETTQATRFKITPEQLERAITPRTKMIWLNSPSNPSGMAYTRAELVALGEVLRRHPQILIASDDMYEKILWTGEPYSNIVNACPDLYERTVIIHAVSKTYSMTGWRIGWACGPAKLITAMADIQSQSTSNPNSIAQVAAEAALSGDQTCVTTMVEAFKRRHDALVADLNSVPGIECASGDGTFYVFPNVDGLIARLGVKDDLELSDLMLQKALVALVPGSAFGTPGHVRLSFATSEAVLKGAVERIRALVSG</sequence>
<dbReference type="PANTHER" id="PTHR46383">
    <property type="entry name" value="ASPARTATE AMINOTRANSFERASE"/>
    <property type="match status" value="1"/>
</dbReference>
<evidence type="ECO:0000256" key="5">
    <source>
        <dbReference type="ARBA" id="ARBA00022898"/>
    </source>
</evidence>
<dbReference type="STRING" id="490188.SAMN04488068_0195"/>
<dbReference type="AlphaFoldDB" id="A0A1M5JU69"/>
<comment type="similarity">
    <text evidence="2">Belongs to the class-I pyridoxal-phosphate-dependent aminotransferase family.</text>
</comment>
<dbReference type="CDD" id="cd00609">
    <property type="entry name" value="AAT_like"/>
    <property type="match status" value="1"/>
</dbReference>
<keyword evidence="8" id="KW-1185">Reference proteome</keyword>
<evidence type="ECO:0000256" key="2">
    <source>
        <dbReference type="ARBA" id="ARBA00007441"/>
    </source>
</evidence>
<dbReference type="Gene3D" id="3.40.640.10">
    <property type="entry name" value="Type I PLP-dependent aspartate aminotransferase-like (Major domain)"/>
    <property type="match status" value="1"/>
</dbReference>
<comment type="cofactor">
    <cofactor evidence="1">
        <name>pyridoxal 5'-phosphate</name>
        <dbReference type="ChEBI" id="CHEBI:597326"/>
    </cofactor>
</comment>
<dbReference type="InterPro" id="IPR050596">
    <property type="entry name" value="AspAT/PAT-like"/>
</dbReference>
<dbReference type="InterPro" id="IPR015424">
    <property type="entry name" value="PyrdxlP-dep_Trfase"/>
</dbReference>
<reference evidence="7 8" key="1">
    <citation type="submission" date="2016-11" db="EMBL/GenBank/DDBJ databases">
        <authorList>
            <person name="Jaros S."/>
            <person name="Januszkiewicz K."/>
            <person name="Wedrychowicz H."/>
        </authorList>
    </citation>
    <scope>NUCLEOTIDE SEQUENCE [LARGE SCALE GENOMIC DNA]</scope>
    <source>
        <strain evidence="7 8">CGMCC 1.7049</strain>
    </source>
</reference>
<dbReference type="InterPro" id="IPR015421">
    <property type="entry name" value="PyrdxlP-dep_Trfase_major"/>
</dbReference>
<dbReference type="PANTHER" id="PTHR46383:SF1">
    <property type="entry name" value="ASPARTATE AMINOTRANSFERASE"/>
    <property type="match status" value="1"/>
</dbReference>
<organism evidence="7 8">
    <name type="scientific">Hydrocarboniphaga daqingensis</name>
    <dbReference type="NCBI Taxonomy" id="490188"/>
    <lineage>
        <taxon>Bacteria</taxon>
        <taxon>Pseudomonadati</taxon>
        <taxon>Pseudomonadota</taxon>
        <taxon>Gammaproteobacteria</taxon>
        <taxon>Nevskiales</taxon>
        <taxon>Nevskiaceae</taxon>
        <taxon>Hydrocarboniphaga</taxon>
    </lineage>
</organism>
<keyword evidence="4 7" id="KW-0808">Transferase</keyword>